<reference evidence="2" key="1">
    <citation type="submission" date="2023-08" db="EMBL/GenBank/DDBJ databases">
        <title>Chromosome-level Genome Assembly of mud carp (Cirrhinus molitorella).</title>
        <authorList>
            <person name="Liu H."/>
        </authorList>
    </citation>
    <scope>NUCLEOTIDE SEQUENCE</scope>
    <source>
        <strain evidence="2">Prfri</strain>
        <tissue evidence="2">Muscle</tissue>
    </source>
</reference>
<evidence type="ECO:0000313" key="3">
    <source>
        <dbReference type="Proteomes" id="UP001187343"/>
    </source>
</evidence>
<feature type="region of interest" description="Disordered" evidence="1">
    <location>
        <begin position="79"/>
        <end position="157"/>
    </location>
</feature>
<sequence length="157" mass="17675">MIRLFRPSSWIWPMTALRAFGASQTEFIGHLNVGLIYRTGYNESILCGAEIWVMKNIQPHHQAIYHWNHKLVLENKQQQRNKPITMVENASKAESRQRSGETPMTSSPLARKRLANPGRGQRNYGDGLPATALREGELPGEESPPHPLRPLETGVGV</sequence>
<name>A0AA88TBE1_9TELE</name>
<dbReference type="Proteomes" id="UP001187343">
    <property type="component" value="Unassembled WGS sequence"/>
</dbReference>
<dbReference type="AlphaFoldDB" id="A0AA88TBE1"/>
<proteinExistence type="predicted"/>
<gene>
    <name evidence="2" type="ORF">Q8A67_022838</name>
</gene>
<evidence type="ECO:0000313" key="2">
    <source>
        <dbReference type="EMBL" id="KAK2872941.1"/>
    </source>
</evidence>
<organism evidence="2 3">
    <name type="scientific">Cirrhinus molitorella</name>
    <name type="common">mud carp</name>
    <dbReference type="NCBI Taxonomy" id="172907"/>
    <lineage>
        <taxon>Eukaryota</taxon>
        <taxon>Metazoa</taxon>
        <taxon>Chordata</taxon>
        <taxon>Craniata</taxon>
        <taxon>Vertebrata</taxon>
        <taxon>Euteleostomi</taxon>
        <taxon>Actinopterygii</taxon>
        <taxon>Neopterygii</taxon>
        <taxon>Teleostei</taxon>
        <taxon>Ostariophysi</taxon>
        <taxon>Cypriniformes</taxon>
        <taxon>Cyprinidae</taxon>
        <taxon>Labeoninae</taxon>
        <taxon>Labeonini</taxon>
        <taxon>Cirrhinus</taxon>
    </lineage>
</organism>
<accession>A0AA88TBE1</accession>
<protein>
    <submittedName>
        <fullName evidence="2">Uncharacterized protein</fullName>
    </submittedName>
</protein>
<evidence type="ECO:0000256" key="1">
    <source>
        <dbReference type="SAM" id="MobiDB-lite"/>
    </source>
</evidence>
<comment type="caution">
    <text evidence="2">The sequence shown here is derived from an EMBL/GenBank/DDBJ whole genome shotgun (WGS) entry which is preliminary data.</text>
</comment>
<keyword evidence="3" id="KW-1185">Reference proteome</keyword>
<dbReference type="EMBL" id="JAUYZG010000022">
    <property type="protein sequence ID" value="KAK2872941.1"/>
    <property type="molecule type" value="Genomic_DNA"/>
</dbReference>